<sequence length="126" mass="12904">MSRRTTGQAGSTAGQPTGMRPTTRGAVGCLLAGLGATTAALVWAPLAAPSIDGGFEDEARDLSVLYVDLPLVALGGALVPLLAWTLTTRRVHRPWAAALVAAAALALGVWGLVEWWTPRGGHPAPS</sequence>
<feature type="transmembrane region" description="Helical" evidence="2">
    <location>
        <begin position="64"/>
        <end position="83"/>
    </location>
</feature>
<dbReference type="EMBL" id="MVFC01000003">
    <property type="protein sequence ID" value="OON81858.1"/>
    <property type="molecule type" value="Genomic_DNA"/>
</dbReference>
<keyword evidence="2" id="KW-1133">Transmembrane helix</keyword>
<feature type="compositionally biased region" description="Polar residues" evidence="1">
    <location>
        <begin position="1"/>
        <end position="15"/>
    </location>
</feature>
<feature type="transmembrane region" description="Helical" evidence="2">
    <location>
        <begin position="25"/>
        <end position="44"/>
    </location>
</feature>
<keyword evidence="2" id="KW-0472">Membrane</keyword>
<reference evidence="3 4" key="1">
    <citation type="submission" date="2017-02" db="EMBL/GenBank/DDBJ databases">
        <title>Draft Genome Sequence of Streptomyces tsukubaensis F601, a Producer of the immunosuppressant tacrolimus FK506.</title>
        <authorList>
            <person name="Zong G."/>
            <person name="Zhong C."/>
            <person name="Fu J."/>
            <person name="Qin R."/>
            <person name="Cao G."/>
        </authorList>
    </citation>
    <scope>NUCLEOTIDE SEQUENCE [LARGE SCALE GENOMIC DNA]</scope>
    <source>
        <strain evidence="3 4">F601</strain>
    </source>
</reference>
<evidence type="ECO:0000256" key="2">
    <source>
        <dbReference type="SAM" id="Phobius"/>
    </source>
</evidence>
<protein>
    <submittedName>
        <fullName evidence="3">Uncharacterized protein</fullName>
    </submittedName>
</protein>
<evidence type="ECO:0000313" key="3">
    <source>
        <dbReference type="EMBL" id="OON81858.1"/>
    </source>
</evidence>
<dbReference type="STRING" id="83656.B1H18_07070"/>
<gene>
    <name evidence="3" type="ORF">B1H18_07070</name>
</gene>
<dbReference type="AlphaFoldDB" id="A0A1V4AE42"/>
<accession>A0A1V4AE42</accession>
<evidence type="ECO:0000313" key="4">
    <source>
        <dbReference type="Proteomes" id="UP000190539"/>
    </source>
</evidence>
<feature type="transmembrane region" description="Helical" evidence="2">
    <location>
        <begin position="95"/>
        <end position="113"/>
    </location>
</feature>
<organism evidence="3 4">
    <name type="scientific">Streptomyces tsukubensis</name>
    <dbReference type="NCBI Taxonomy" id="83656"/>
    <lineage>
        <taxon>Bacteria</taxon>
        <taxon>Bacillati</taxon>
        <taxon>Actinomycetota</taxon>
        <taxon>Actinomycetes</taxon>
        <taxon>Kitasatosporales</taxon>
        <taxon>Streptomycetaceae</taxon>
        <taxon>Streptomyces</taxon>
    </lineage>
</organism>
<dbReference type="Proteomes" id="UP000190539">
    <property type="component" value="Unassembled WGS sequence"/>
</dbReference>
<feature type="region of interest" description="Disordered" evidence="1">
    <location>
        <begin position="1"/>
        <end position="21"/>
    </location>
</feature>
<keyword evidence="4" id="KW-1185">Reference proteome</keyword>
<comment type="caution">
    <text evidence="3">The sequence shown here is derived from an EMBL/GenBank/DDBJ whole genome shotgun (WGS) entry which is preliminary data.</text>
</comment>
<proteinExistence type="predicted"/>
<name>A0A1V4AE42_9ACTN</name>
<keyword evidence="2" id="KW-0812">Transmembrane</keyword>
<evidence type="ECO:0000256" key="1">
    <source>
        <dbReference type="SAM" id="MobiDB-lite"/>
    </source>
</evidence>